<keyword evidence="4" id="KW-1185">Reference proteome</keyword>
<keyword evidence="1" id="KW-0677">Repeat</keyword>
<sequence>MKLWTPLRRASALVLLTGALLFSAALSSGCAGVNERGEAPQSVQDAEWHYKMGAGYFESSEIPLAMRELHTSLKLNPQEYRAHYLLGFISMGRRKYPDAIKHFKATLEIKPDYHFAKNNLGTVYLAQERWRDAAELFVELLEEPLYPTPELAHNNLGWAYFNLRRYPEAAENFKMAQFLKPSMCLAYNNLGQTYEKMNRSEQAVSQYRRALRKCPEGYAEAHFNLAKLLQKQGMTGAREHFEKCVQAQPDSNLAERCRQYLQVR</sequence>
<dbReference type="InterPro" id="IPR013105">
    <property type="entry name" value="TPR_2"/>
</dbReference>
<dbReference type="SMART" id="SM00028">
    <property type="entry name" value="TPR"/>
    <property type="match status" value="6"/>
</dbReference>
<dbReference type="Pfam" id="PF07719">
    <property type="entry name" value="TPR_2"/>
    <property type="match status" value="1"/>
</dbReference>
<proteinExistence type="predicted"/>
<dbReference type="Proteomes" id="UP000249799">
    <property type="component" value="Chromosome"/>
</dbReference>
<dbReference type="PROSITE" id="PS50005">
    <property type="entry name" value="TPR"/>
    <property type="match status" value="4"/>
</dbReference>
<dbReference type="PANTHER" id="PTHR44858">
    <property type="entry name" value="TETRATRICOPEPTIDE REPEAT PROTEIN 6"/>
    <property type="match status" value="1"/>
</dbReference>
<dbReference type="KEGG" id="bsed:DN745_01435"/>
<evidence type="ECO:0000313" key="4">
    <source>
        <dbReference type="Proteomes" id="UP000249799"/>
    </source>
</evidence>
<name>A0A2Z4FH56_9DELT</name>
<dbReference type="Gene3D" id="1.25.40.10">
    <property type="entry name" value="Tetratricopeptide repeat domain"/>
    <property type="match status" value="2"/>
</dbReference>
<dbReference type="InterPro" id="IPR019734">
    <property type="entry name" value="TPR_rpt"/>
</dbReference>
<dbReference type="AlphaFoldDB" id="A0A2Z4FH56"/>
<dbReference type="OrthoDB" id="9815059at2"/>
<dbReference type="PROSITE" id="PS51257">
    <property type="entry name" value="PROKAR_LIPOPROTEIN"/>
    <property type="match status" value="1"/>
</dbReference>
<dbReference type="SUPFAM" id="SSF48452">
    <property type="entry name" value="TPR-like"/>
    <property type="match status" value="1"/>
</dbReference>
<evidence type="ECO:0000313" key="3">
    <source>
        <dbReference type="EMBL" id="AWV88065.1"/>
    </source>
</evidence>
<reference evidence="3 4" key="1">
    <citation type="submission" date="2018-06" db="EMBL/GenBank/DDBJ databases">
        <title>Lujinxingia sediminis gen. nov. sp. nov., a new facultative anaerobic member of the class Deltaproteobacteria, and proposal of Lujinxingaceae fam. nov.</title>
        <authorList>
            <person name="Guo L.-Y."/>
            <person name="Li C.-M."/>
            <person name="Wang S."/>
            <person name="Du Z.-J."/>
        </authorList>
    </citation>
    <scope>NUCLEOTIDE SEQUENCE [LARGE SCALE GENOMIC DNA]</scope>
    <source>
        <strain evidence="3 4">FA350</strain>
    </source>
</reference>
<evidence type="ECO:0000256" key="1">
    <source>
        <dbReference type="ARBA" id="ARBA00022737"/>
    </source>
</evidence>
<keyword evidence="2" id="KW-0802">TPR repeat</keyword>
<evidence type="ECO:0000256" key="2">
    <source>
        <dbReference type="ARBA" id="ARBA00022803"/>
    </source>
</evidence>
<dbReference type="RefSeq" id="WP_111331475.1">
    <property type="nucleotide sequence ID" value="NZ_CP030032.1"/>
</dbReference>
<organism evidence="3 4">
    <name type="scientific">Bradymonas sediminis</name>
    <dbReference type="NCBI Taxonomy" id="1548548"/>
    <lineage>
        <taxon>Bacteria</taxon>
        <taxon>Deltaproteobacteria</taxon>
        <taxon>Bradymonadales</taxon>
        <taxon>Bradymonadaceae</taxon>
        <taxon>Bradymonas</taxon>
    </lineage>
</organism>
<dbReference type="EMBL" id="CP030032">
    <property type="protein sequence ID" value="AWV88065.1"/>
    <property type="molecule type" value="Genomic_DNA"/>
</dbReference>
<dbReference type="InterPro" id="IPR011990">
    <property type="entry name" value="TPR-like_helical_dom_sf"/>
</dbReference>
<accession>A0A2Z4FH56</accession>
<dbReference type="InterPro" id="IPR050498">
    <property type="entry name" value="Ycf3"/>
</dbReference>
<dbReference type="Pfam" id="PF13432">
    <property type="entry name" value="TPR_16"/>
    <property type="match status" value="2"/>
</dbReference>
<dbReference type="Pfam" id="PF13174">
    <property type="entry name" value="TPR_6"/>
    <property type="match status" value="1"/>
</dbReference>
<gene>
    <name evidence="3" type="ORF">DN745_01435</name>
</gene>
<protein>
    <submittedName>
        <fullName evidence="3">Uncharacterized protein</fullName>
    </submittedName>
</protein>
<dbReference type="PANTHER" id="PTHR44858:SF1">
    <property type="entry name" value="UDP-N-ACETYLGLUCOSAMINE--PEPTIDE N-ACETYLGLUCOSAMINYLTRANSFERASE SPINDLY-RELATED"/>
    <property type="match status" value="1"/>
</dbReference>